<keyword evidence="3" id="KW-0238">DNA-binding</keyword>
<comment type="caution">
    <text evidence="6">The sequence shown here is derived from an EMBL/GenBank/DDBJ whole genome shotgun (WGS) entry which is preliminary data.</text>
</comment>
<dbReference type="Pfam" id="PF03466">
    <property type="entry name" value="LysR_substrate"/>
    <property type="match status" value="1"/>
</dbReference>
<keyword evidence="4" id="KW-0804">Transcription</keyword>
<dbReference type="GO" id="GO:0003700">
    <property type="term" value="F:DNA-binding transcription factor activity"/>
    <property type="evidence" value="ECO:0007669"/>
    <property type="project" value="InterPro"/>
</dbReference>
<evidence type="ECO:0000259" key="5">
    <source>
        <dbReference type="PROSITE" id="PS50931"/>
    </source>
</evidence>
<gene>
    <name evidence="6" type="ORF">DVH29_13260</name>
</gene>
<dbReference type="PANTHER" id="PTHR30419:SF8">
    <property type="entry name" value="NITROGEN ASSIMILATION TRANSCRIPTIONAL ACTIVATOR-RELATED"/>
    <property type="match status" value="1"/>
</dbReference>
<evidence type="ECO:0000256" key="3">
    <source>
        <dbReference type="ARBA" id="ARBA00023125"/>
    </source>
</evidence>
<dbReference type="EMBL" id="QQNH01000023">
    <property type="protein sequence ID" value="RDE08132.1"/>
    <property type="molecule type" value="Genomic_DNA"/>
</dbReference>
<dbReference type="GO" id="GO:0003677">
    <property type="term" value="F:DNA binding"/>
    <property type="evidence" value="ECO:0007669"/>
    <property type="project" value="UniProtKB-KW"/>
</dbReference>
<dbReference type="RefSeq" id="WP_114646667.1">
    <property type="nucleotide sequence ID" value="NZ_QQNH01000023.1"/>
</dbReference>
<dbReference type="SUPFAM" id="SSF46785">
    <property type="entry name" value="Winged helix' DNA-binding domain"/>
    <property type="match status" value="1"/>
</dbReference>
<sequence length="304" mass="33134">MKSHSENTSINIRHFRAALALAEAQSFTKAADRIGVVPSALTETIRQLEEDVGLLLFDRQQRPVRPTQAGEDFLEAARRVVADFHGTLHDMRSLAGIEQGTVRVAAAPSVVRFHFAPLIADFRRLHPGVEIMVHAAVAERVGTLVLDREVDFGIAERWHDTDQLTHEPLQDDPFVLACHAGHPLAGRGKVELADIPADDIISLDGDTGIGKAIAQARHVPDSLKRGRLKAHDTIAQLTMVSQGLGVALVSRLAAAVIQSPDIRAVEVADLQLRRTICIITRARTAFPPAAERLISEARARISAY</sequence>
<dbReference type="GO" id="GO:0005829">
    <property type="term" value="C:cytosol"/>
    <property type="evidence" value="ECO:0007669"/>
    <property type="project" value="TreeGrafter"/>
</dbReference>
<dbReference type="SUPFAM" id="SSF53850">
    <property type="entry name" value="Periplasmic binding protein-like II"/>
    <property type="match status" value="1"/>
</dbReference>
<evidence type="ECO:0000256" key="4">
    <source>
        <dbReference type="ARBA" id="ARBA00023163"/>
    </source>
</evidence>
<organism evidence="6 7">
    <name type="scientific">Pelagibacterium lacus</name>
    <dbReference type="NCBI Taxonomy" id="2282655"/>
    <lineage>
        <taxon>Bacteria</taxon>
        <taxon>Pseudomonadati</taxon>
        <taxon>Pseudomonadota</taxon>
        <taxon>Alphaproteobacteria</taxon>
        <taxon>Hyphomicrobiales</taxon>
        <taxon>Devosiaceae</taxon>
        <taxon>Pelagibacterium</taxon>
    </lineage>
</organism>
<dbReference type="InterPro" id="IPR005119">
    <property type="entry name" value="LysR_subst-bd"/>
</dbReference>
<dbReference type="InterPro" id="IPR036390">
    <property type="entry name" value="WH_DNA-bd_sf"/>
</dbReference>
<dbReference type="InterPro" id="IPR036388">
    <property type="entry name" value="WH-like_DNA-bd_sf"/>
</dbReference>
<dbReference type="PROSITE" id="PS50931">
    <property type="entry name" value="HTH_LYSR"/>
    <property type="match status" value="1"/>
</dbReference>
<dbReference type="FunFam" id="1.10.10.10:FF:000001">
    <property type="entry name" value="LysR family transcriptional regulator"/>
    <property type="match status" value="1"/>
</dbReference>
<name>A0A369W4E5_9HYPH</name>
<evidence type="ECO:0000313" key="6">
    <source>
        <dbReference type="EMBL" id="RDE08132.1"/>
    </source>
</evidence>
<accession>A0A369W4E5</accession>
<dbReference type="InterPro" id="IPR050950">
    <property type="entry name" value="HTH-type_LysR_regulators"/>
</dbReference>
<protein>
    <submittedName>
        <fullName evidence="6">LysR family transcriptional regulator</fullName>
    </submittedName>
</protein>
<evidence type="ECO:0000256" key="1">
    <source>
        <dbReference type="ARBA" id="ARBA00009437"/>
    </source>
</evidence>
<dbReference type="AlphaFoldDB" id="A0A369W4E5"/>
<reference evidence="7" key="1">
    <citation type="submission" date="2018-07" db="EMBL/GenBank/DDBJ databases">
        <authorList>
            <person name="Liu B.-T."/>
            <person name="Du Z."/>
        </authorList>
    </citation>
    <scope>NUCLEOTIDE SEQUENCE [LARGE SCALE GENOMIC DNA]</scope>
    <source>
        <strain evidence="7">XYN52</strain>
    </source>
</reference>
<evidence type="ECO:0000313" key="7">
    <source>
        <dbReference type="Proteomes" id="UP000253759"/>
    </source>
</evidence>
<keyword evidence="7" id="KW-1185">Reference proteome</keyword>
<proteinExistence type="inferred from homology"/>
<dbReference type="Pfam" id="PF00126">
    <property type="entry name" value="HTH_1"/>
    <property type="match status" value="1"/>
</dbReference>
<keyword evidence="2" id="KW-0805">Transcription regulation</keyword>
<comment type="similarity">
    <text evidence="1">Belongs to the LysR transcriptional regulatory family.</text>
</comment>
<dbReference type="Gene3D" id="3.40.190.290">
    <property type="match status" value="1"/>
</dbReference>
<dbReference type="InterPro" id="IPR000847">
    <property type="entry name" value="LysR_HTH_N"/>
</dbReference>
<dbReference type="PANTHER" id="PTHR30419">
    <property type="entry name" value="HTH-TYPE TRANSCRIPTIONAL REGULATOR YBHD"/>
    <property type="match status" value="1"/>
</dbReference>
<dbReference type="Proteomes" id="UP000253759">
    <property type="component" value="Unassembled WGS sequence"/>
</dbReference>
<evidence type="ECO:0000256" key="2">
    <source>
        <dbReference type="ARBA" id="ARBA00023015"/>
    </source>
</evidence>
<dbReference type="Gene3D" id="1.10.10.10">
    <property type="entry name" value="Winged helix-like DNA-binding domain superfamily/Winged helix DNA-binding domain"/>
    <property type="match status" value="1"/>
</dbReference>
<dbReference type="OrthoDB" id="7492271at2"/>
<feature type="domain" description="HTH lysR-type" evidence="5">
    <location>
        <begin position="10"/>
        <end position="67"/>
    </location>
</feature>